<feature type="domain" description="HTH gntR-type" evidence="4">
    <location>
        <begin position="6"/>
        <end position="74"/>
    </location>
</feature>
<dbReference type="SMART" id="SM00895">
    <property type="entry name" value="FCD"/>
    <property type="match status" value="1"/>
</dbReference>
<dbReference type="Proteomes" id="UP000655589">
    <property type="component" value="Unassembled WGS sequence"/>
</dbReference>
<dbReference type="PANTHER" id="PTHR43537">
    <property type="entry name" value="TRANSCRIPTIONAL REGULATOR, GNTR FAMILY"/>
    <property type="match status" value="1"/>
</dbReference>
<dbReference type="Gene3D" id="1.20.120.530">
    <property type="entry name" value="GntR ligand-binding domain-like"/>
    <property type="match status" value="1"/>
</dbReference>
<reference evidence="5" key="1">
    <citation type="journal article" date="2014" name="Int. J. Syst. Evol. Microbiol.">
        <title>Complete genome sequence of Corynebacterium casei LMG S-19264T (=DSM 44701T), isolated from a smear-ripened cheese.</title>
        <authorList>
            <consortium name="US DOE Joint Genome Institute (JGI-PGF)"/>
            <person name="Walter F."/>
            <person name="Albersmeier A."/>
            <person name="Kalinowski J."/>
            <person name="Ruckert C."/>
        </authorList>
    </citation>
    <scope>NUCLEOTIDE SEQUENCE</scope>
    <source>
        <strain evidence="5">JCM 3051</strain>
    </source>
</reference>
<protein>
    <submittedName>
        <fullName evidence="5">GntR family transcriptional regulator</fullName>
    </submittedName>
</protein>
<dbReference type="CDD" id="cd07377">
    <property type="entry name" value="WHTH_GntR"/>
    <property type="match status" value="1"/>
</dbReference>
<evidence type="ECO:0000259" key="4">
    <source>
        <dbReference type="PROSITE" id="PS50949"/>
    </source>
</evidence>
<gene>
    <name evidence="5" type="ORF">GCM10010102_19460</name>
</gene>
<dbReference type="InterPro" id="IPR000524">
    <property type="entry name" value="Tscrpt_reg_HTH_GntR"/>
</dbReference>
<keyword evidence="2" id="KW-0238">DNA-binding</keyword>
<keyword evidence="3" id="KW-0804">Transcription</keyword>
<dbReference type="PROSITE" id="PS50949">
    <property type="entry name" value="HTH_GNTR"/>
    <property type="match status" value="1"/>
</dbReference>
<dbReference type="RefSeq" id="WP_171104919.1">
    <property type="nucleotide sequence ID" value="NZ_BMPT01000006.1"/>
</dbReference>
<evidence type="ECO:0000313" key="5">
    <source>
        <dbReference type="EMBL" id="GGM23863.1"/>
    </source>
</evidence>
<name>A0A8H9L2S4_9MICO</name>
<accession>A0A8H9L2S4</accession>
<dbReference type="InterPro" id="IPR036388">
    <property type="entry name" value="WH-like_DNA-bd_sf"/>
</dbReference>
<evidence type="ECO:0000256" key="3">
    <source>
        <dbReference type="ARBA" id="ARBA00023163"/>
    </source>
</evidence>
<proteinExistence type="predicted"/>
<dbReference type="AlphaFoldDB" id="A0A8H9L2S4"/>
<dbReference type="SMART" id="SM00345">
    <property type="entry name" value="HTH_GNTR"/>
    <property type="match status" value="1"/>
</dbReference>
<dbReference type="Pfam" id="PF00392">
    <property type="entry name" value="GntR"/>
    <property type="match status" value="1"/>
</dbReference>
<dbReference type="GO" id="GO:0003677">
    <property type="term" value="F:DNA binding"/>
    <property type="evidence" value="ECO:0007669"/>
    <property type="project" value="UniProtKB-KW"/>
</dbReference>
<dbReference type="SUPFAM" id="SSF46785">
    <property type="entry name" value="Winged helix' DNA-binding domain"/>
    <property type="match status" value="1"/>
</dbReference>
<organism evidence="5 6">
    <name type="scientific">Promicromonospora citrea</name>
    <dbReference type="NCBI Taxonomy" id="43677"/>
    <lineage>
        <taxon>Bacteria</taxon>
        <taxon>Bacillati</taxon>
        <taxon>Actinomycetota</taxon>
        <taxon>Actinomycetes</taxon>
        <taxon>Micrococcales</taxon>
        <taxon>Promicromonosporaceae</taxon>
        <taxon>Promicromonospora</taxon>
    </lineage>
</organism>
<dbReference type="Gene3D" id="1.10.10.10">
    <property type="entry name" value="Winged helix-like DNA-binding domain superfamily/Winged helix DNA-binding domain"/>
    <property type="match status" value="1"/>
</dbReference>
<evidence type="ECO:0000256" key="1">
    <source>
        <dbReference type="ARBA" id="ARBA00023015"/>
    </source>
</evidence>
<sequence length="236" mass="25679">MTQSRASFSEQLADDIVRLIRSESLGPGDALESSRDLAKRFAVTTPTVREALRRLEATGVVELRHGSGTYIGPGIERTVLANPHRPRITRRSVIELAEARLVIEPGIAALAASARDAAALQRLEAATATALEPPVHGHRPALNFHVELAAASGNGLLRETLEALLHVRADEQTEIRFRYDDRQRDHAEHRDILAAVRDGDAAAAERLTREHLTTIRASLETADFGDVDGTDEEAAP</sequence>
<keyword evidence="1" id="KW-0805">Transcription regulation</keyword>
<dbReference type="GO" id="GO:0003700">
    <property type="term" value="F:DNA-binding transcription factor activity"/>
    <property type="evidence" value="ECO:0007669"/>
    <property type="project" value="InterPro"/>
</dbReference>
<dbReference type="InterPro" id="IPR008920">
    <property type="entry name" value="TF_FadR/GntR_C"/>
</dbReference>
<dbReference type="EMBL" id="BMPT01000006">
    <property type="protein sequence ID" value="GGM23863.1"/>
    <property type="molecule type" value="Genomic_DNA"/>
</dbReference>
<evidence type="ECO:0000256" key="2">
    <source>
        <dbReference type="ARBA" id="ARBA00023125"/>
    </source>
</evidence>
<dbReference type="SUPFAM" id="SSF48008">
    <property type="entry name" value="GntR ligand-binding domain-like"/>
    <property type="match status" value="1"/>
</dbReference>
<dbReference type="PRINTS" id="PR00035">
    <property type="entry name" value="HTHGNTR"/>
</dbReference>
<dbReference type="InterPro" id="IPR011711">
    <property type="entry name" value="GntR_C"/>
</dbReference>
<dbReference type="InterPro" id="IPR036390">
    <property type="entry name" value="WH_DNA-bd_sf"/>
</dbReference>
<evidence type="ECO:0000313" key="6">
    <source>
        <dbReference type="Proteomes" id="UP000655589"/>
    </source>
</evidence>
<comment type="caution">
    <text evidence="5">The sequence shown here is derived from an EMBL/GenBank/DDBJ whole genome shotgun (WGS) entry which is preliminary data.</text>
</comment>
<keyword evidence="6" id="KW-1185">Reference proteome</keyword>
<dbReference type="PANTHER" id="PTHR43537:SF5">
    <property type="entry name" value="UXU OPERON TRANSCRIPTIONAL REGULATOR"/>
    <property type="match status" value="1"/>
</dbReference>
<reference evidence="5" key="2">
    <citation type="submission" date="2020-09" db="EMBL/GenBank/DDBJ databases">
        <authorList>
            <person name="Sun Q."/>
            <person name="Ohkuma M."/>
        </authorList>
    </citation>
    <scope>NUCLEOTIDE SEQUENCE</scope>
    <source>
        <strain evidence="5">JCM 3051</strain>
    </source>
</reference>
<dbReference type="Pfam" id="PF07729">
    <property type="entry name" value="FCD"/>
    <property type="match status" value="1"/>
</dbReference>